<feature type="compositionally biased region" description="Basic and acidic residues" evidence="13">
    <location>
        <begin position="1488"/>
        <end position="1500"/>
    </location>
</feature>
<feature type="domain" description="GMPS ATP-PPase" evidence="20">
    <location>
        <begin position="1797"/>
        <end position="2011"/>
    </location>
</feature>
<dbReference type="Pfam" id="PF00098">
    <property type="entry name" value="zf-CCHC"/>
    <property type="match status" value="1"/>
</dbReference>
<evidence type="ECO:0000256" key="14">
    <source>
        <dbReference type="SAM" id="Phobius"/>
    </source>
</evidence>
<dbReference type="CDD" id="cd00303">
    <property type="entry name" value="retropepsin_like"/>
    <property type="match status" value="1"/>
</dbReference>
<evidence type="ECO:0000256" key="3">
    <source>
        <dbReference type="ARBA" id="ARBA00012746"/>
    </source>
</evidence>
<dbReference type="PROSITE" id="PS50878">
    <property type="entry name" value="RT_POL"/>
    <property type="match status" value="1"/>
</dbReference>
<keyword evidence="6 12" id="KW-0332">GMP biosynthesis</keyword>
<dbReference type="Gene3D" id="3.30.420.10">
    <property type="entry name" value="Ribonuclease H-like superfamily/Ribonuclease H"/>
    <property type="match status" value="3"/>
</dbReference>
<dbReference type="PANTHER" id="PTHR11922:SF2">
    <property type="entry name" value="GMP SYNTHASE [GLUTAMINE-HYDROLYZING]"/>
    <property type="match status" value="1"/>
</dbReference>
<feature type="compositionally biased region" description="Polar residues" evidence="13">
    <location>
        <begin position="1520"/>
        <end position="1540"/>
    </location>
</feature>
<name>A0A085NTN9_9BILA</name>
<comment type="pathway">
    <text evidence="1">Purine metabolism; GMP biosynthesis; GMP from XMP (L-Gln route): step 1/1.</text>
</comment>
<dbReference type="GO" id="GO:0005829">
    <property type="term" value="C:cytosol"/>
    <property type="evidence" value="ECO:0007669"/>
    <property type="project" value="TreeGrafter"/>
</dbReference>
<reference evidence="21" key="1">
    <citation type="journal article" date="2014" name="Nat. Genet.">
        <title>Genome and transcriptome of the porcine whipworm Trichuris suis.</title>
        <authorList>
            <person name="Jex A.R."/>
            <person name="Nejsum P."/>
            <person name="Schwarz E.M."/>
            <person name="Hu L."/>
            <person name="Young N.D."/>
            <person name="Hall R.S."/>
            <person name="Korhonen P.K."/>
            <person name="Liao S."/>
            <person name="Thamsborg S."/>
            <person name="Xia J."/>
            <person name="Xu P."/>
            <person name="Wang S."/>
            <person name="Scheerlinck J.P."/>
            <person name="Hofmann A."/>
            <person name="Sternberg P.W."/>
            <person name="Wang J."/>
            <person name="Gasser R.B."/>
        </authorList>
    </citation>
    <scope>NUCLEOTIDE SEQUENCE [LARGE SCALE GENOMIC DNA]</scope>
    <source>
        <strain evidence="21">DCEP-RM93F</strain>
    </source>
</reference>
<evidence type="ECO:0000256" key="1">
    <source>
        <dbReference type="ARBA" id="ARBA00005153"/>
    </source>
</evidence>
<evidence type="ECO:0000259" key="16">
    <source>
        <dbReference type="PROSITE" id="PS50158"/>
    </source>
</evidence>
<feature type="domain" description="Reverse transcriptase" evidence="18">
    <location>
        <begin position="656"/>
        <end position="866"/>
    </location>
</feature>
<dbReference type="InterPro" id="IPR036397">
    <property type="entry name" value="RNaseH_sf"/>
</dbReference>
<dbReference type="CDD" id="cd01742">
    <property type="entry name" value="GATase1_GMP_Synthase"/>
    <property type="match status" value="1"/>
</dbReference>
<dbReference type="Pfam" id="PF02540">
    <property type="entry name" value="NAD_synthase"/>
    <property type="match status" value="1"/>
</dbReference>
<feature type="domain" description="Integrase catalytic" evidence="19">
    <location>
        <begin position="1316"/>
        <end position="1375"/>
    </location>
</feature>
<dbReference type="SUPFAM" id="SSF57756">
    <property type="entry name" value="Retrovirus zinc finger-like domains"/>
    <property type="match status" value="1"/>
</dbReference>
<dbReference type="InterPro" id="IPR001674">
    <property type="entry name" value="GMP_synth_C"/>
</dbReference>
<dbReference type="EMBL" id="KL367475">
    <property type="protein sequence ID" value="KFD72835.1"/>
    <property type="molecule type" value="Genomic_DNA"/>
</dbReference>
<evidence type="ECO:0000256" key="12">
    <source>
        <dbReference type="PROSITE-ProRule" id="PRU00886"/>
    </source>
</evidence>
<dbReference type="PROSITE" id="PS51553">
    <property type="entry name" value="GMPS_ATP_PPASE"/>
    <property type="match status" value="1"/>
</dbReference>
<protein>
    <recommendedName>
        <fullName evidence="3">GMP synthase (glutamine-hydrolyzing)</fullName>
        <ecNumber evidence="3">6.3.5.2</ecNumber>
    </recommendedName>
    <alternativeName>
        <fullName evidence="10">Glutamine amidotransferase</fullName>
    </alternativeName>
</protein>
<dbReference type="Gene3D" id="3.40.50.880">
    <property type="match status" value="1"/>
</dbReference>
<dbReference type="PROSITE" id="PS50158">
    <property type="entry name" value="ZF_CCHC"/>
    <property type="match status" value="1"/>
</dbReference>
<dbReference type="InterPro" id="IPR004739">
    <property type="entry name" value="GMP_synth_GATase"/>
</dbReference>
<evidence type="ECO:0000259" key="20">
    <source>
        <dbReference type="PROSITE" id="PS51553"/>
    </source>
</evidence>
<dbReference type="UniPathway" id="UPA00189">
    <property type="reaction ID" value="UER00296"/>
</dbReference>
<evidence type="ECO:0000256" key="2">
    <source>
        <dbReference type="ARBA" id="ARBA00011738"/>
    </source>
</evidence>
<dbReference type="GO" id="GO:0019899">
    <property type="term" value="F:enzyme binding"/>
    <property type="evidence" value="ECO:0007669"/>
    <property type="project" value="UniProtKB-ARBA"/>
</dbReference>
<dbReference type="FunFam" id="3.40.50.620:FF:000044">
    <property type="entry name" value="GMP synthase [glutamine-hydrolyzing]"/>
    <property type="match status" value="1"/>
</dbReference>
<dbReference type="Pfam" id="PF23088">
    <property type="entry name" value="DUF7047"/>
    <property type="match status" value="1"/>
</dbReference>
<dbReference type="EC" id="6.3.5.2" evidence="3"/>
<dbReference type="Proteomes" id="UP000030758">
    <property type="component" value="Unassembled WGS sequence"/>
</dbReference>
<keyword evidence="14" id="KW-0472">Membrane</keyword>
<dbReference type="GO" id="GO:0003921">
    <property type="term" value="F:GMP synthase activity"/>
    <property type="evidence" value="ECO:0007669"/>
    <property type="project" value="InterPro"/>
</dbReference>
<evidence type="ECO:0000259" key="17">
    <source>
        <dbReference type="PROSITE" id="PS50206"/>
    </source>
</evidence>
<dbReference type="PROSITE" id="PS51273">
    <property type="entry name" value="GATASE_TYPE_1"/>
    <property type="match status" value="1"/>
</dbReference>
<dbReference type="NCBIfam" id="NF000848">
    <property type="entry name" value="PRK00074.1"/>
    <property type="match status" value="1"/>
</dbReference>
<feature type="binding site" evidence="12">
    <location>
        <begin position="1824"/>
        <end position="1830"/>
    </location>
    <ligand>
        <name>ATP</name>
        <dbReference type="ChEBI" id="CHEBI:30616"/>
    </ligand>
</feature>
<dbReference type="InterPro" id="IPR014729">
    <property type="entry name" value="Rossmann-like_a/b/a_fold"/>
</dbReference>
<accession>A0A085NTN9</accession>
<dbReference type="SUPFAM" id="SSF54810">
    <property type="entry name" value="GMP synthetase C-terminal dimerisation domain"/>
    <property type="match status" value="2"/>
</dbReference>
<evidence type="ECO:0000313" key="21">
    <source>
        <dbReference type="EMBL" id="KFD72835.1"/>
    </source>
</evidence>
<evidence type="ECO:0000256" key="11">
    <source>
        <dbReference type="PROSITE-ProRule" id="PRU00047"/>
    </source>
</evidence>
<evidence type="ECO:0000256" key="9">
    <source>
        <dbReference type="ARBA" id="ARBA00022962"/>
    </source>
</evidence>
<dbReference type="PROSITE" id="PS50994">
    <property type="entry name" value="INTEGRASE"/>
    <property type="match status" value="2"/>
</dbReference>
<keyword evidence="9" id="KW-0315">Glutamine amidotransferase</keyword>
<dbReference type="Pfam" id="PF00078">
    <property type="entry name" value="RVT_1"/>
    <property type="match status" value="1"/>
</dbReference>
<dbReference type="Gene3D" id="3.40.50.620">
    <property type="entry name" value="HUPs"/>
    <property type="match status" value="1"/>
</dbReference>
<keyword evidence="11" id="KW-0479">Metal-binding</keyword>
<evidence type="ECO:0000259" key="18">
    <source>
        <dbReference type="PROSITE" id="PS50878"/>
    </source>
</evidence>
<comment type="subunit">
    <text evidence="2">Homodimer.</text>
</comment>
<evidence type="ECO:0000259" key="19">
    <source>
        <dbReference type="PROSITE" id="PS50994"/>
    </source>
</evidence>
<keyword evidence="15" id="KW-0732">Signal</keyword>
<keyword evidence="5 12" id="KW-0547">Nucleotide-binding</keyword>
<keyword evidence="14" id="KW-1133">Transmembrane helix</keyword>
<dbReference type="InterPro" id="IPR043502">
    <property type="entry name" value="DNA/RNA_pol_sf"/>
</dbReference>
<dbReference type="Gene3D" id="3.10.10.10">
    <property type="entry name" value="HIV Type 1 Reverse Transcriptase, subunit A, domain 1"/>
    <property type="match status" value="1"/>
</dbReference>
<dbReference type="Gene3D" id="3.30.70.270">
    <property type="match status" value="1"/>
</dbReference>
<sequence>MHRISGLLATFIVIAIGVDDFSKYPENLANLYLINKNGSYYFTFDSEEYYSMKKNAVAMSVALVPFVDINHVKNVQWRLINSMAFSGNFALGTQLNVSSAIVLEELLNGSFLDNNSTVNGNVSSFSKDVNIRWPFWQIAFVAGSTMATGFIVMAFVGAVTLTYCRWKKHGHSNKGSIYSVPERWDSLSLNYINNPNDLWKGSMDDLADDAYLARLDKEMARRIACMHAYRNPIVNSCETNYRGLMEAPFAGKVFDVKLIPEFDGSSQPVLEWLEKLELVCELCGIVDIARVLPLRLTGGALAVYQQLANEDRKDVGRIKEALTAAFAVDRFAAHRQFASRRLNMGESPDVFLADLRRLGTLAGGVSESFLGCAFVAGLPEYVQDLLRAGARMEELTLNQLVARARAVMVNEISTCEKNDGLAAGAAEASLRIASRKPAIQCYACGGANHFARECPKRNSVRTSARPRKKALPTALMKVDGVLRRALVDTGSTRCIIYAPCCRSWRKQQIHVTTVSGEQLHCIGVGSVKLQLSEGEPVTIEGVIADKKPLGFDVIIGMNGISALGGVTVNAQGQVQFGTAKAVVVASAAASIRVDEKDFVATYDPATNTWTTAWKWANDAAPEVLRNTKEEFPLPEGIREAYTEELEQWIQNGWLIPYDESKFGPAKALIPLMAVIQRSKGKVRPVMDFRELNSYIDTYTAKSDVCAQMLREWRRQGVNVSILDLRKAYLQVCVDRTLWPYQTVVVKDRRYCLTRLGFGLNVAPMIMKAVISRVLSLDPDIQKGTSAYIDDIFVNENVVSANHVIQHLAKYGLSCKVPERVADGARVLGLNVRGQQGTLVWSRGNETGEPPKPLTRRTVFAYCGALVGHYPVCGWLRPATAFIKREANRVTSRWDEPILDEQVQEHLREIAARLKVHDPAQGRWDVASTKVRLWVDASALALGVVLEVNGAVIEDAAWLRSDDTQHINMAELDAVIKGLNLGLSWQMKDIELMTDSLTVHRWLNDSHSGRTRLKTKAASEMLIRRRMATILALVEEHNLNLGVTLVRFAETLKNALTRVPRRWLTPTERTEVAACVSAAASQTDQLIAEIHCTSGHPGVKRTLYFAKRRDPTVSKTQKNRVVSNCHICRSIDPAPVKWRHGNHGVAGWRQRVSIDVTQFRGKAYLTLIDCGPSRFAIWRPLKYHTSVDICEQLESIFCERGAPDELLADNDTAFRSQIFSKLVERWNLRLRFRCAYAPSGNGIIERCHRSVKVIAARKGCAVCEAVYWYNLMPRDDCSEATAPANAIYRYPVRVRGVDSVVHEAQDVRSPVDICEQLESIFCERGAPDELLADNDTAFRSQIFSKLVERWNLRLRFRCAYAPSGNGIIERCHRSVKVIAARKGCAVCEAVYWYNLMPRDDCSEATAPANAIYRYPVRVRGVDSVVHEAQDVRSPYVIGDEVWIKQPGRKCYSQFGRGIVTKVLSGQAVEVDGTPRHIKDIRRQTTLHLERQSEPETCRHESEEETLLYLPERNQVIDSERATSPATSSPPQEEAPDTSQALEPQETGPRRSKRTRRSRHCYGIQLMSEKPSANCVNVNGSVKRFAGENSPKAVENTVHMDDGTDRPCDLVAILDCGAQYGKVIDRRVRELCVGTDMLPLSTSVDKLLGRYKAIIISGSPHSVYETTAPVYDRRIFHCGIPVLGICYGFHLINMEFGGTVEKKPIREDGQHTIWIDQTCPLFKNLKQHEVVLLTHGDSIDKIAPSFNVIARSGDLVAGMANVNAGIYGVQFHPEVDLTISGKTILQNFLFCLAGCQPTFTMENRMQACLDHIQKEVKDKRVIVLCSGGVDSSVCAALLNRALGKEKVVAVFVDTGFLRKNETETVVESLLSCGVNVKVLQKSLEFYYASPHCGDTSMAAVENLMLNRTVDPEMKRRIIGDTFMMIVKEVMTELNLSFGQVYLAQGTLRPDLIESASSIASMHANVIKTHHNDTRVVRQLRQRGYIIEPLKDFHKDEVRCLGRDLGLPETILERHPFPGPGLAVRIICRIEPFIPIQFQDTQNILRRILSLNENMTEAHVDLLLLFVYNDLETLFKIPDEIFATLLPIQSVGVQGDRRSYSFVVALSTDQKKTPWKALFFLSKVIPRLLQNVNRVVYAFGTAVRHPVLDITPTFLTSNVIHIAREADYIANKVAEVYNIRKSISQMPVVLLPIHFDRSDGIQKSPSFKWSICLRPVITSDFMTCLPAYPGSHIPEEVHRSILVKNGRRVKSFHLTEMESTSAAADRCDDSSLQRSRLRNGKIRQRKVTNDITSFVRSNPKATCNYRMGIASVYAWPLHTQCSRKKPCDRFFFVKMTCPRRTKPQLSRPSASAAMKARKALMRRLQKQEVRRLQSALPPEVRRRRGLNEIQVINEATRYIDQLHNVIVARVKAGLLPPGLETILLSCVPPDDEVRMDFDSQKECLEFEGRLLEAKQWKTRLFIARQCSHCSAASQLKVYKKGKLKKTINLDECYGMESVFRISLFRPFDLPTFGLMTQTCLSLVSYASVGSEKPLDPGIRSALGRIGASGFPTDPVEAMLECPRSKGDGQMAGVTCEELMQKRSSDGNMICGSPLNGAQIQWLGVLIHGEVFTLSVICLCDTLVIAFNHENSLLEFESWLRGYLGFSKNCQCSLKFYAIHFVSRILHLQDSRFCLVTGIPGSVMLKFFISDLQCYGAIRNKFCFQVKSDYNSTPPGRPLKYNTGFVFEVVPLLYDGQSHDCLNELQNFDSATTVAREGSFSCRSLRKELPCNCRKPKVKSSLSLNNEVNDTFSCESGGYLIRMYSDSLLGSPPPKMCHRCFQHKYINQAFVDSLEFYDNCKFTRNYGVVSVLFMVSIESFIDLHVLKEKSKVHDGDVEACSEHLNILRREFPTRVEGIVGMEIPVG</sequence>
<dbReference type="InterPro" id="IPR011993">
    <property type="entry name" value="PH-like_dom_sf"/>
</dbReference>
<proteinExistence type="predicted"/>
<evidence type="ECO:0000256" key="15">
    <source>
        <dbReference type="SAM" id="SignalP"/>
    </source>
</evidence>
<dbReference type="InterPro" id="IPR000477">
    <property type="entry name" value="RT_dom"/>
</dbReference>
<dbReference type="SUPFAM" id="SSF56672">
    <property type="entry name" value="DNA/RNA polymerases"/>
    <property type="match status" value="1"/>
</dbReference>
<dbReference type="InterPro" id="IPR001878">
    <property type="entry name" value="Znf_CCHC"/>
</dbReference>
<keyword evidence="7 12" id="KW-0658">Purine biosynthesis</keyword>
<keyword evidence="4" id="KW-0436">Ligase</keyword>
<dbReference type="GO" id="GO:0008270">
    <property type="term" value="F:zinc ion binding"/>
    <property type="evidence" value="ECO:0007669"/>
    <property type="project" value="UniProtKB-KW"/>
</dbReference>
<keyword evidence="8 12" id="KW-0067">ATP-binding</keyword>
<dbReference type="InterPro" id="IPR055475">
    <property type="entry name" value="DUF7047"/>
</dbReference>
<dbReference type="Gene3D" id="4.10.60.10">
    <property type="entry name" value="Zinc finger, CCHC-type"/>
    <property type="match status" value="1"/>
</dbReference>
<evidence type="ECO:0000256" key="6">
    <source>
        <dbReference type="ARBA" id="ARBA00022749"/>
    </source>
</evidence>
<dbReference type="InterPro" id="IPR025777">
    <property type="entry name" value="GMPS_ATP_PPase_dom"/>
</dbReference>
<feature type="region of interest" description="Disordered" evidence="13">
    <location>
        <begin position="1488"/>
        <end position="1555"/>
    </location>
</feature>
<dbReference type="GO" id="GO:0003676">
    <property type="term" value="F:nucleic acid binding"/>
    <property type="evidence" value="ECO:0007669"/>
    <property type="project" value="InterPro"/>
</dbReference>
<feature type="transmembrane region" description="Helical" evidence="14">
    <location>
        <begin position="135"/>
        <end position="164"/>
    </location>
</feature>
<dbReference type="InterPro" id="IPR043128">
    <property type="entry name" value="Rev_trsase/Diguanyl_cyclase"/>
</dbReference>
<evidence type="ECO:0000256" key="4">
    <source>
        <dbReference type="ARBA" id="ARBA00022598"/>
    </source>
</evidence>
<dbReference type="Gene3D" id="3.30.300.10">
    <property type="match status" value="2"/>
</dbReference>
<dbReference type="InterPro" id="IPR022310">
    <property type="entry name" value="NAD/GMP_synthase"/>
</dbReference>
<feature type="domain" description="Rhodanese" evidence="17">
    <location>
        <begin position="1815"/>
        <end position="1865"/>
    </location>
</feature>
<dbReference type="SMART" id="SM00343">
    <property type="entry name" value="ZnF_C2HC"/>
    <property type="match status" value="1"/>
</dbReference>
<dbReference type="CDD" id="cd01997">
    <property type="entry name" value="GMP_synthase_C"/>
    <property type="match status" value="1"/>
</dbReference>
<dbReference type="FunFam" id="3.40.50.880:FF:000013">
    <property type="entry name" value="GMP synthase [glutamine-hydrolyzing]"/>
    <property type="match status" value="1"/>
</dbReference>
<evidence type="ECO:0000256" key="8">
    <source>
        <dbReference type="ARBA" id="ARBA00022840"/>
    </source>
</evidence>
<feature type="domain" description="Integrase catalytic" evidence="19">
    <location>
        <begin position="1130"/>
        <end position="1251"/>
    </location>
</feature>
<dbReference type="InterPro" id="IPR012337">
    <property type="entry name" value="RNaseH-like_sf"/>
</dbReference>
<feature type="signal peptide" evidence="15">
    <location>
        <begin position="1"/>
        <end position="17"/>
    </location>
</feature>
<keyword evidence="11" id="KW-0862">Zinc</keyword>
<dbReference type="InterPro" id="IPR029062">
    <property type="entry name" value="Class_I_gatase-like"/>
</dbReference>
<evidence type="ECO:0000256" key="10">
    <source>
        <dbReference type="ARBA" id="ARBA00031356"/>
    </source>
</evidence>
<dbReference type="Gene3D" id="2.30.29.30">
    <property type="entry name" value="Pleckstrin-homology domain (PH domain)/Phosphotyrosine-binding domain (PTB)"/>
    <property type="match status" value="3"/>
</dbReference>
<keyword evidence="11" id="KW-0863">Zinc-finger</keyword>
<keyword evidence="14" id="KW-0812">Transmembrane</keyword>
<evidence type="ECO:0000256" key="5">
    <source>
        <dbReference type="ARBA" id="ARBA00022741"/>
    </source>
</evidence>
<dbReference type="GO" id="GO:0042575">
    <property type="term" value="C:DNA polymerase complex"/>
    <property type="evidence" value="ECO:0007669"/>
    <property type="project" value="UniProtKB-ARBA"/>
</dbReference>
<dbReference type="Pfam" id="PF00117">
    <property type="entry name" value="GATase"/>
    <property type="match status" value="1"/>
</dbReference>
<dbReference type="SUPFAM" id="SSF52317">
    <property type="entry name" value="Class I glutamine amidotransferase-like"/>
    <property type="match status" value="1"/>
</dbReference>
<dbReference type="InterPro" id="IPR001584">
    <property type="entry name" value="Integrase_cat-core"/>
</dbReference>
<dbReference type="PROSITE" id="PS50206">
    <property type="entry name" value="RHODANESE_3"/>
    <property type="match status" value="1"/>
</dbReference>
<evidence type="ECO:0000256" key="7">
    <source>
        <dbReference type="ARBA" id="ARBA00022755"/>
    </source>
</evidence>
<dbReference type="SUPFAM" id="SSF52402">
    <property type="entry name" value="Adenine nucleotide alpha hydrolases-like"/>
    <property type="match status" value="1"/>
</dbReference>
<feature type="domain" description="CCHC-type" evidence="16">
    <location>
        <begin position="441"/>
        <end position="456"/>
    </location>
</feature>
<dbReference type="GO" id="GO:0005524">
    <property type="term" value="F:ATP binding"/>
    <property type="evidence" value="ECO:0007669"/>
    <property type="project" value="UniProtKB-UniRule"/>
</dbReference>
<gene>
    <name evidence="21" type="ORF">M514_14739</name>
</gene>
<feature type="chain" id="PRO_5001796163" description="GMP synthase (glutamine-hydrolyzing)" evidence="15">
    <location>
        <begin position="18"/>
        <end position="2902"/>
    </location>
</feature>
<dbReference type="InterPro" id="IPR017926">
    <property type="entry name" value="GATASE"/>
</dbReference>
<dbReference type="GO" id="GO:0015074">
    <property type="term" value="P:DNA integration"/>
    <property type="evidence" value="ECO:0007669"/>
    <property type="project" value="InterPro"/>
</dbReference>
<evidence type="ECO:0000256" key="13">
    <source>
        <dbReference type="SAM" id="MobiDB-lite"/>
    </source>
</evidence>
<dbReference type="PANTHER" id="PTHR11922">
    <property type="entry name" value="GMP SYNTHASE-RELATED"/>
    <property type="match status" value="1"/>
</dbReference>
<organism evidence="21">
    <name type="scientific">Trichuris suis</name>
    <name type="common">pig whipworm</name>
    <dbReference type="NCBI Taxonomy" id="68888"/>
    <lineage>
        <taxon>Eukaryota</taxon>
        <taxon>Metazoa</taxon>
        <taxon>Ecdysozoa</taxon>
        <taxon>Nematoda</taxon>
        <taxon>Enoplea</taxon>
        <taxon>Dorylaimia</taxon>
        <taxon>Trichinellida</taxon>
        <taxon>Trichuridae</taxon>
        <taxon>Trichuris</taxon>
    </lineage>
</organism>
<dbReference type="InterPro" id="IPR001763">
    <property type="entry name" value="Rhodanese-like_dom"/>
</dbReference>
<dbReference type="InterPro" id="IPR036875">
    <property type="entry name" value="Znf_CCHC_sf"/>
</dbReference>
<dbReference type="SUPFAM" id="SSF53098">
    <property type="entry name" value="Ribonuclease H-like"/>
    <property type="match status" value="2"/>
</dbReference>